<dbReference type="RefSeq" id="WP_220162912.1">
    <property type="nucleotide sequence ID" value="NZ_CP080507.1"/>
</dbReference>
<dbReference type="GO" id="GO:0010411">
    <property type="term" value="P:xyloglucan metabolic process"/>
    <property type="evidence" value="ECO:0007669"/>
    <property type="project" value="TreeGrafter"/>
</dbReference>
<reference evidence="4" key="1">
    <citation type="submission" date="2021-08" db="EMBL/GenBank/DDBJ databases">
        <title>Genome of a novel bacterium of the phylum Verrucomicrobia, Oleiharenicola sp. KSB-15.</title>
        <authorList>
            <person name="Chung J.-H."/>
            <person name="Ahn J.-H."/>
            <person name="Yoon Y."/>
            <person name="Kim D.-Y."/>
            <person name="An S.-H."/>
            <person name="Park I."/>
            <person name="Yeon J."/>
        </authorList>
    </citation>
    <scope>NUCLEOTIDE SEQUENCE</scope>
    <source>
        <strain evidence="4">KSB-15</strain>
    </source>
</reference>
<gene>
    <name evidence="4" type="ORF">K0B96_01200</name>
</gene>
<dbReference type="InterPro" id="IPR015943">
    <property type="entry name" value="WD40/YVTN_repeat-like_dom_sf"/>
</dbReference>
<dbReference type="SUPFAM" id="SSF110296">
    <property type="entry name" value="Oligoxyloglucan reducing end-specific cellobiohydrolase"/>
    <property type="match status" value="1"/>
</dbReference>
<evidence type="ECO:0000256" key="1">
    <source>
        <dbReference type="ARBA" id="ARBA00022737"/>
    </source>
</evidence>
<proteinExistence type="predicted"/>
<feature type="signal peptide" evidence="2">
    <location>
        <begin position="1"/>
        <end position="22"/>
    </location>
</feature>
<evidence type="ECO:0000259" key="3">
    <source>
        <dbReference type="Pfam" id="PF15902"/>
    </source>
</evidence>
<dbReference type="Gene3D" id="2.130.10.10">
    <property type="entry name" value="YVTN repeat-like/Quinoprotein amine dehydrogenase"/>
    <property type="match status" value="2"/>
</dbReference>
<sequence>MKTKHKLRWLAGWALLTSAALAAAPAYDFYLCASVNKGYVTGSKITTVSGLFQREADGTWHHIGYNDMSIAAAAFDPRDHNVIYTAALNGCWRTLDGGKTWRQTNDWTITEGRDIAVDPHAPDHVYLALPDGVAVSQDRAETWTRRENGLPERGKYTQTIRVDRSQAGRVLAGCETGIYLTENGAESWRRVLPTTDTVDDIQQSYHDPKTWIAVTQSAGAWMSHDGGATWAKLDGVPSEHTLYNVTFDPRNPQRIALGGWDAGVLTSEDGGKTWANRTAGLPAPHHVWRVGIDPDNGLLYASLTKQTLFTSADFGRTWKAGPFEDSAINNFISLPRAEK</sequence>
<keyword evidence="1" id="KW-0677">Repeat</keyword>
<feature type="chain" id="PRO_5034953783" description="Sortilin N-terminal domain-containing protein" evidence="2">
    <location>
        <begin position="23"/>
        <end position="339"/>
    </location>
</feature>
<dbReference type="KEGG" id="ole:K0B96_01200"/>
<dbReference type="CDD" id="cd15482">
    <property type="entry name" value="Sialidase_non-viral"/>
    <property type="match status" value="1"/>
</dbReference>
<dbReference type="AlphaFoldDB" id="A0A8F9TWX9"/>
<dbReference type="PANTHER" id="PTHR43739:SF5">
    <property type="entry name" value="EXO-ALPHA-SIALIDASE"/>
    <property type="match status" value="1"/>
</dbReference>
<dbReference type="EMBL" id="CP080507">
    <property type="protein sequence ID" value="QYM79263.1"/>
    <property type="molecule type" value="Genomic_DNA"/>
</dbReference>
<accession>A0A8F9TWX9</accession>
<keyword evidence="5" id="KW-1185">Reference proteome</keyword>
<dbReference type="Proteomes" id="UP000825051">
    <property type="component" value="Chromosome"/>
</dbReference>
<dbReference type="InterPro" id="IPR052025">
    <property type="entry name" value="Xyloglucanase_GH74"/>
</dbReference>
<keyword evidence="2" id="KW-0732">Signal</keyword>
<dbReference type="PANTHER" id="PTHR43739">
    <property type="entry name" value="XYLOGLUCANASE (EUROFUNG)"/>
    <property type="match status" value="1"/>
</dbReference>
<organism evidence="4 5">
    <name type="scientific">Horticoccus luteus</name>
    <dbReference type="NCBI Taxonomy" id="2862869"/>
    <lineage>
        <taxon>Bacteria</taxon>
        <taxon>Pseudomonadati</taxon>
        <taxon>Verrucomicrobiota</taxon>
        <taxon>Opitutia</taxon>
        <taxon>Opitutales</taxon>
        <taxon>Opitutaceae</taxon>
        <taxon>Horticoccus</taxon>
    </lineage>
</organism>
<feature type="domain" description="Sortilin N-terminal" evidence="3">
    <location>
        <begin position="220"/>
        <end position="320"/>
    </location>
</feature>
<evidence type="ECO:0000256" key="2">
    <source>
        <dbReference type="SAM" id="SignalP"/>
    </source>
</evidence>
<evidence type="ECO:0000313" key="5">
    <source>
        <dbReference type="Proteomes" id="UP000825051"/>
    </source>
</evidence>
<dbReference type="Pfam" id="PF15902">
    <property type="entry name" value="Sortilin-Vps10"/>
    <property type="match status" value="1"/>
</dbReference>
<protein>
    <recommendedName>
        <fullName evidence="3">Sortilin N-terminal domain-containing protein</fullName>
    </recommendedName>
</protein>
<evidence type="ECO:0000313" key="4">
    <source>
        <dbReference type="EMBL" id="QYM79263.1"/>
    </source>
</evidence>
<name>A0A8F9TWX9_9BACT</name>
<dbReference type="InterPro" id="IPR031778">
    <property type="entry name" value="Sortilin_N"/>
</dbReference>